<dbReference type="Proteomes" id="UP001271648">
    <property type="component" value="Unassembled WGS sequence"/>
</dbReference>
<dbReference type="AlphaFoldDB" id="A0AAW9A803"/>
<keyword evidence="1" id="KW-0472">Membrane</keyword>
<name>A0AAW9A803_9BACL</name>
<keyword evidence="1" id="KW-1133">Transmembrane helix</keyword>
<sequence>MKAAIGTMVGFIFLSLVVLQIIFQYFLGPEGWDLFPIYSGLILLSGLIVFCTKIVLEEIDGLIQKKAEEISKK</sequence>
<feature type="transmembrane region" description="Helical" evidence="1">
    <location>
        <begin position="34"/>
        <end position="56"/>
    </location>
</feature>
<comment type="caution">
    <text evidence="2">The sequence shown here is derived from an EMBL/GenBank/DDBJ whole genome shotgun (WGS) entry which is preliminary data.</text>
</comment>
<evidence type="ECO:0000313" key="2">
    <source>
        <dbReference type="EMBL" id="MDW0117542.1"/>
    </source>
</evidence>
<feature type="transmembrane region" description="Helical" evidence="1">
    <location>
        <begin position="7"/>
        <end position="28"/>
    </location>
</feature>
<dbReference type="EMBL" id="JAUBDJ010000006">
    <property type="protein sequence ID" value="MDW0117542.1"/>
    <property type="molecule type" value="Genomic_DNA"/>
</dbReference>
<proteinExistence type="predicted"/>
<evidence type="ECO:0008006" key="4">
    <source>
        <dbReference type="Google" id="ProtNLM"/>
    </source>
</evidence>
<evidence type="ECO:0000256" key="1">
    <source>
        <dbReference type="SAM" id="Phobius"/>
    </source>
</evidence>
<protein>
    <recommendedName>
        <fullName evidence="4">YiaAB two helix domain-containing protein</fullName>
    </recommendedName>
</protein>
<accession>A0AAW9A803</accession>
<gene>
    <name evidence="2" type="ORF">QTL97_11390</name>
</gene>
<keyword evidence="3" id="KW-1185">Reference proteome</keyword>
<organism evidence="2 3">
    <name type="scientific">Sporosarcina thermotolerans</name>
    <dbReference type="NCBI Taxonomy" id="633404"/>
    <lineage>
        <taxon>Bacteria</taxon>
        <taxon>Bacillati</taxon>
        <taxon>Bacillota</taxon>
        <taxon>Bacilli</taxon>
        <taxon>Bacillales</taxon>
        <taxon>Caryophanaceae</taxon>
        <taxon>Sporosarcina</taxon>
    </lineage>
</organism>
<dbReference type="RefSeq" id="WP_317940822.1">
    <property type="nucleotide sequence ID" value="NZ_JAUBDJ010000006.1"/>
</dbReference>
<reference evidence="2 3" key="1">
    <citation type="submission" date="2023-06" db="EMBL/GenBank/DDBJ databases">
        <title>Sporosarcina sp. nov., isolated from Korean traditional fermented seafood 'Jeotgal'.</title>
        <authorList>
            <person name="Yang A.I."/>
            <person name="Shin N.-R."/>
        </authorList>
    </citation>
    <scope>NUCLEOTIDE SEQUENCE [LARGE SCALE GENOMIC DNA]</scope>
    <source>
        <strain evidence="2 3">KCTC43456</strain>
    </source>
</reference>
<evidence type="ECO:0000313" key="3">
    <source>
        <dbReference type="Proteomes" id="UP001271648"/>
    </source>
</evidence>
<keyword evidence="1" id="KW-0812">Transmembrane</keyword>